<proteinExistence type="predicted"/>
<accession>M5F968</accession>
<protein>
    <submittedName>
        <fullName evidence="1">Uncharacterized protein</fullName>
    </submittedName>
</protein>
<dbReference type="Proteomes" id="UP000012062">
    <property type="component" value="Unassembled WGS sequence"/>
</dbReference>
<dbReference type="EMBL" id="CAUM01000144">
    <property type="protein sequence ID" value="CCV08446.1"/>
    <property type="molecule type" value="Genomic_DNA"/>
</dbReference>
<dbReference type="STRING" id="1297569.MESS2_740073"/>
<reference evidence="1 2" key="1">
    <citation type="submission" date="2013-02" db="EMBL/GenBank/DDBJ databases">
        <authorList>
            <person name="Genoscope - CEA"/>
        </authorList>
    </citation>
    <scope>NUCLEOTIDE SEQUENCE [LARGE SCALE GENOMIC DNA]</scope>
    <source>
        <strain evidence="1 2">STM 2683</strain>
    </source>
</reference>
<comment type="caution">
    <text evidence="1">The sequence shown here is derived from an EMBL/GenBank/DDBJ whole genome shotgun (WGS) entry which is preliminary data.</text>
</comment>
<evidence type="ECO:0000313" key="1">
    <source>
        <dbReference type="EMBL" id="CCV08446.1"/>
    </source>
</evidence>
<organism evidence="1 2">
    <name type="scientific">Mesorhizobium metallidurans STM 2683</name>
    <dbReference type="NCBI Taxonomy" id="1297569"/>
    <lineage>
        <taxon>Bacteria</taxon>
        <taxon>Pseudomonadati</taxon>
        <taxon>Pseudomonadota</taxon>
        <taxon>Alphaproteobacteria</taxon>
        <taxon>Hyphomicrobiales</taxon>
        <taxon>Phyllobacteriaceae</taxon>
        <taxon>Mesorhizobium</taxon>
    </lineage>
</organism>
<dbReference type="AlphaFoldDB" id="M5F968"/>
<gene>
    <name evidence="1" type="ORF">MESS2_740073</name>
</gene>
<name>M5F968_9HYPH</name>
<sequence>MAEEIYFQYGDVTVGPNVAHFGSTHIQSQTLAALV</sequence>
<keyword evidence="2" id="KW-1185">Reference proteome</keyword>
<evidence type="ECO:0000313" key="2">
    <source>
        <dbReference type="Proteomes" id="UP000012062"/>
    </source>
</evidence>